<evidence type="ECO:0008006" key="3">
    <source>
        <dbReference type="Google" id="ProtNLM"/>
    </source>
</evidence>
<gene>
    <name evidence="1" type="ORF">Cch02nite_10050</name>
</gene>
<protein>
    <recommendedName>
        <fullName evidence="3">PIN domain-containing protein</fullName>
    </recommendedName>
</protein>
<dbReference type="SUPFAM" id="SSF88723">
    <property type="entry name" value="PIN domain-like"/>
    <property type="match status" value="1"/>
</dbReference>
<comment type="caution">
    <text evidence="1">The sequence shown here is derived from an EMBL/GenBank/DDBJ whole genome shotgun (WGS) entry which is preliminary data.</text>
</comment>
<reference evidence="1 2" key="1">
    <citation type="submission" date="2021-01" db="EMBL/GenBank/DDBJ databases">
        <title>Whole genome shotgun sequence of Catellatospora chokoriensis NBRC 107358.</title>
        <authorList>
            <person name="Komaki H."/>
            <person name="Tamura T."/>
        </authorList>
    </citation>
    <scope>NUCLEOTIDE SEQUENCE [LARGE SCALE GENOMIC DNA]</scope>
    <source>
        <strain evidence="1 2">NBRC 107358</strain>
    </source>
</reference>
<dbReference type="EMBL" id="BONG01000004">
    <property type="protein sequence ID" value="GIF87561.1"/>
    <property type="molecule type" value="Genomic_DNA"/>
</dbReference>
<keyword evidence="2" id="KW-1185">Reference proteome</keyword>
<dbReference type="RefSeq" id="WP_191841194.1">
    <property type="nucleotide sequence ID" value="NZ_BAAALB010000014.1"/>
</dbReference>
<name>A0A8J3JM55_9ACTN</name>
<evidence type="ECO:0000313" key="2">
    <source>
        <dbReference type="Proteomes" id="UP000619293"/>
    </source>
</evidence>
<sequence>MRAAGRILDTGAIRRYVAADSLTVSAALAGLEAGGFTALVPALCLSEAYWAADRADEPMLDVLRTLPQVEVVPLSAGDAQAVGGLAHHLGTLGLAHACLLAAVLRVPLMTTEPALAGKILGADLLREV</sequence>
<evidence type="ECO:0000313" key="1">
    <source>
        <dbReference type="EMBL" id="GIF87561.1"/>
    </source>
</evidence>
<dbReference type="InterPro" id="IPR029060">
    <property type="entry name" value="PIN-like_dom_sf"/>
</dbReference>
<proteinExistence type="predicted"/>
<dbReference type="Proteomes" id="UP000619293">
    <property type="component" value="Unassembled WGS sequence"/>
</dbReference>
<accession>A0A8J3JM55</accession>
<dbReference type="AlphaFoldDB" id="A0A8J3JM55"/>
<organism evidence="1 2">
    <name type="scientific">Catellatospora chokoriensis</name>
    <dbReference type="NCBI Taxonomy" id="310353"/>
    <lineage>
        <taxon>Bacteria</taxon>
        <taxon>Bacillati</taxon>
        <taxon>Actinomycetota</taxon>
        <taxon>Actinomycetes</taxon>
        <taxon>Micromonosporales</taxon>
        <taxon>Micromonosporaceae</taxon>
        <taxon>Catellatospora</taxon>
    </lineage>
</organism>